<protein>
    <recommendedName>
        <fullName evidence="4">Phosphatidylinositol-3-phosphatase SAC1</fullName>
        <ecNumber evidence="1">3.1.3.64</ecNumber>
    </recommendedName>
    <alternativeName>
        <fullName evidence="6">Phosphatidylinositol-4-phosphate phosphatase</fullName>
    </alternativeName>
    <alternativeName>
        <fullName evidence="5">Suppressor of actin mutations 1-like protein</fullName>
    </alternativeName>
</protein>
<evidence type="ECO:0000256" key="5">
    <source>
        <dbReference type="ARBA" id="ARBA00041396"/>
    </source>
</evidence>
<evidence type="ECO:0000256" key="1">
    <source>
        <dbReference type="ARBA" id="ARBA00013038"/>
    </source>
</evidence>
<evidence type="ECO:0000256" key="4">
    <source>
        <dbReference type="ARBA" id="ARBA00040795"/>
    </source>
</evidence>
<feature type="non-terminal residue" evidence="8">
    <location>
        <position position="300"/>
    </location>
</feature>
<comment type="catalytic activity">
    <reaction evidence="2">
        <text>a 1,2-diacyl-sn-glycero-3-phospho-(1D-myo-inositol-3-phosphate) + H2O = a 1,2-diacyl-sn-glycero-3-phospho-(1D-myo-inositol) + phosphate</text>
        <dbReference type="Rhea" id="RHEA:12316"/>
        <dbReference type="ChEBI" id="CHEBI:15377"/>
        <dbReference type="ChEBI" id="CHEBI:43474"/>
        <dbReference type="ChEBI" id="CHEBI:57880"/>
        <dbReference type="ChEBI" id="CHEBI:58088"/>
        <dbReference type="EC" id="3.1.3.64"/>
    </reaction>
    <physiologicalReaction direction="left-to-right" evidence="2">
        <dbReference type="Rhea" id="RHEA:12317"/>
    </physiologicalReaction>
</comment>
<proteinExistence type="predicted"/>
<evidence type="ECO:0000313" key="8">
    <source>
        <dbReference type="EMBL" id="RWS30861.1"/>
    </source>
</evidence>
<keyword evidence="9" id="KW-1185">Reference proteome</keyword>
<dbReference type="GO" id="GO:0005783">
    <property type="term" value="C:endoplasmic reticulum"/>
    <property type="evidence" value="ECO:0007669"/>
    <property type="project" value="TreeGrafter"/>
</dbReference>
<dbReference type="InterPro" id="IPR002013">
    <property type="entry name" value="SAC_dom"/>
</dbReference>
<sequence length="300" mass="33982">MRHQYSTVVDVYGCLGVLQIAVGDSNQLLFLVLVSGCVSVGKLLTSEIFRITDTLFVSLRNNASDYEKVQGIRRILNSGSFYFSWSPNADQTPIDLTLCAQRQYRTSETDNRFFWNRAFHIHLLRYGISTNKWLIKAMCGAISMSTVYVGHHQAKAILISRLSSERAGTRFNVRGVNDDGHAANFVETEQAVYLDTKVTSYVIVRGSVPLFWEQPGINVGSHKIKMSRGSEISQPAYDRHLITLKRRYGKQVIINLMGSKEGEAMLTKLYKAHHKASKYGNDVRMICFDYHAQCPRGRQD</sequence>
<dbReference type="PANTHER" id="PTHR45662:SF2">
    <property type="entry name" value="PHOSPHATIDYLINOSITOL-3-PHOSPHATASE SAC1"/>
    <property type="match status" value="1"/>
</dbReference>
<dbReference type="OrthoDB" id="1925875at2759"/>
<dbReference type="VEuPathDB" id="VectorBase:LDEU001181"/>
<evidence type="ECO:0000313" key="9">
    <source>
        <dbReference type="Proteomes" id="UP000288716"/>
    </source>
</evidence>
<dbReference type="GO" id="GO:0043812">
    <property type="term" value="F:phosphatidylinositol-4-phosphate phosphatase activity"/>
    <property type="evidence" value="ECO:0007669"/>
    <property type="project" value="TreeGrafter"/>
</dbReference>
<accession>A0A443STM8</accession>
<name>A0A443STM8_9ACAR</name>
<comment type="caution">
    <text evidence="8">The sequence shown here is derived from an EMBL/GenBank/DDBJ whole genome shotgun (WGS) entry which is preliminary data.</text>
</comment>
<feature type="domain" description="SAC" evidence="7">
    <location>
        <begin position="72"/>
        <end position="279"/>
    </location>
</feature>
<comment type="catalytic activity">
    <reaction evidence="3">
        <text>a 1,2-diacyl-sn-glycero-3-phospho-(1D-myo-inositol 4-phosphate) + H2O = a 1,2-diacyl-sn-glycero-3-phospho-(1D-myo-inositol) + phosphate</text>
        <dbReference type="Rhea" id="RHEA:55652"/>
        <dbReference type="ChEBI" id="CHEBI:15377"/>
        <dbReference type="ChEBI" id="CHEBI:43474"/>
        <dbReference type="ChEBI" id="CHEBI:57880"/>
        <dbReference type="ChEBI" id="CHEBI:58178"/>
    </reaction>
    <physiologicalReaction direction="left-to-right" evidence="3">
        <dbReference type="Rhea" id="RHEA:55653"/>
    </physiologicalReaction>
</comment>
<dbReference type="GO" id="GO:0004438">
    <property type="term" value="F:phosphatidylinositol-3-phosphate phosphatase activity"/>
    <property type="evidence" value="ECO:0007669"/>
    <property type="project" value="UniProtKB-EC"/>
</dbReference>
<dbReference type="PROSITE" id="PS50275">
    <property type="entry name" value="SAC"/>
    <property type="match status" value="1"/>
</dbReference>
<organism evidence="8 9">
    <name type="scientific">Leptotrombidium deliense</name>
    <dbReference type="NCBI Taxonomy" id="299467"/>
    <lineage>
        <taxon>Eukaryota</taxon>
        <taxon>Metazoa</taxon>
        <taxon>Ecdysozoa</taxon>
        <taxon>Arthropoda</taxon>
        <taxon>Chelicerata</taxon>
        <taxon>Arachnida</taxon>
        <taxon>Acari</taxon>
        <taxon>Acariformes</taxon>
        <taxon>Trombidiformes</taxon>
        <taxon>Prostigmata</taxon>
        <taxon>Anystina</taxon>
        <taxon>Parasitengona</taxon>
        <taxon>Trombiculoidea</taxon>
        <taxon>Trombiculidae</taxon>
        <taxon>Leptotrombidium</taxon>
    </lineage>
</organism>
<evidence type="ECO:0000256" key="6">
    <source>
        <dbReference type="ARBA" id="ARBA00041911"/>
    </source>
</evidence>
<dbReference type="PANTHER" id="PTHR45662">
    <property type="entry name" value="PHOSPHATIDYLINOSITIDE PHOSPHATASE SAC1"/>
    <property type="match status" value="1"/>
</dbReference>
<evidence type="ECO:0000256" key="3">
    <source>
        <dbReference type="ARBA" id="ARBA00036807"/>
    </source>
</evidence>
<dbReference type="AlphaFoldDB" id="A0A443STM8"/>
<dbReference type="Proteomes" id="UP000288716">
    <property type="component" value="Unassembled WGS sequence"/>
</dbReference>
<reference evidence="8 9" key="1">
    <citation type="journal article" date="2018" name="Gigascience">
        <title>Genomes of trombidid mites reveal novel predicted allergens and laterally-transferred genes associated with secondary metabolism.</title>
        <authorList>
            <person name="Dong X."/>
            <person name="Chaisiri K."/>
            <person name="Xia D."/>
            <person name="Armstrong S.D."/>
            <person name="Fang Y."/>
            <person name="Donnelly M.J."/>
            <person name="Kadowaki T."/>
            <person name="McGarry J.W."/>
            <person name="Darby A.C."/>
            <person name="Makepeace B.L."/>
        </authorList>
    </citation>
    <scope>NUCLEOTIDE SEQUENCE [LARGE SCALE GENOMIC DNA]</scope>
    <source>
        <strain evidence="8">UoL-UT</strain>
    </source>
</reference>
<gene>
    <name evidence="8" type="ORF">B4U80_08051</name>
</gene>
<dbReference type="EC" id="3.1.3.64" evidence="1"/>
<evidence type="ECO:0000259" key="7">
    <source>
        <dbReference type="PROSITE" id="PS50275"/>
    </source>
</evidence>
<dbReference type="Pfam" id="PF02383">
    <property type="entry name" value="Syja_N"/>
    <property type="match status" value="1"/>
</dbReference>
<dbReference type="EMBL" id="NCKV01000351">
    <property type="protein sequence ID" value="RWS30861.1"/>
    <property type="molecule type" value="Genomic_DNA"/>
</dbReference>
<dbReference type="GO" id="GO:0046856">
    <property type="term" value="P:phosphatidylinositol dephosphorylation"/>
    <property type="evidence" value="ECO:0007669"/>
    <property type="project" value="TreeGrafter"/>
</dbReference>
<dbReference type="STRING" id="299467.A0A443STM8"/>
<evidence type="ECO:0000256" key="2">
    <source>
        <dbReference type="ARBA" id="ARBA00036631"/>
    </source>
</evidence>